<evidence type="ECO:0000256" key="15">
    <source>
        <dbReference type="PROSITE-ProRule" id="PRU00803"/>
    </source>
</evidence>
<dbReference type="Pfam" id="PF08441">
    <property type="entry name" value="Integrin_A_Ig_1"/>
    <property type="match status" value="1"/>
</dbReference>
<dbReference type="InterPro" id="IPR000413">
    <property type="entry name" value="Integrin_alpha"/>
</dbReference>
<accession>A0A8C8MP49</accession>
<dbReference type="SUPFAM" id="SSF69318">
    <property type="entry name" value="Integrin alpha N-terminal domain"/>
    <property type="match status" value="1"/>
</dbReference>
<dbReference type="Gene3D" id="2.60.40.1460">
    <property type="entry name" value="Integrin domains. Chain A, domain 2"/>
    <property type="match status" value="1"/>
</dbReference>
<dbReference type="SMART" id="SM00191">
    <property type="entry name" value="Int_alpha"/>
    <property type="match status" value="4"/>
</dbReference>
<feature type="chain" id="PRO_5044044890" evidence="16">
    <location>
        <begin position="35"/>
        <end position="1200"/>
    </location>
</feature>
<dbReference type="GO" id="GO:0033627">
    <property type="term" value="P:cell adhesion mediated by integrin"/>
    <property type="evidence" value="ECO:0007669"/>
    <property type="project" value="TreeGrafter"/>
</dbReference>
<dbReference type="InterPro" id="IPR048286">
    <property type="entry name" value="Integrin_alpha_Ig-like_3"/>
</dbReference>
<gene>
    <name evidence="18" type="primary">ITGA2</name>
</gene>
<dbReference type="GO" id="GO:0007160">
    <property type="term" value="P:cell-matrix adhesion"/>
    <property type="evidence" value="ECO:0007669"/>
    <property type="project" value="TreeGrafter"/>
</dbReference>
<keyword evidence="12" id="KW-1015">Disulfide bond</keyword>
<dbReference type="Pfam" id="PF01839">
    <property type="entry name" value="FG-GAP"/>
    <property type="match status" value="2"/>
</dbReference>
<dbReference type="InterPro" id="IPR036465">
    <property type="entry name" value="vWFA_dom_sf"/>
</dbReference>
<keyword evidence="11 16" id="KW-0472">Membrane</keyword>
<dbReference type="InterPro" id="IPR002035">
    <property type="entry name" value="VWF_A"/>
</dbReference>
<evidence type="ECO:0000256" key="5">
    <source>
        <dbReference type="ARBA" id="ARBA00022729"/>
    </source>
</evidence>
<evidence type="ECO:0000256" key="9">
    <source>
        <dbReference type="ARBA" id="ARBA00022989"/>
    </source>
</evidence>
<dbReference type="GO" id="GO:0098609">
    <property type="term" value="P:cell-cell adhesion"/>
    <property type="evidence" value="ECO:0007669"/>
    <property type="project" value="TreeGrafter"/>
</dbReference>
<keyword evidence="3 16" id="KW-0812">Transmembrane</keyword>
<dbReference type="Pfam" id="PF20805">
    <property type="entry name" value="Integrin_A_Ig_2"/>
    <property type="match status" value="1"/>
</dbReference>
<evidence type="ECO:0000256" key="6">
    <source>
        <dbReference type="ARBA" id="ARBA00022737"/>
    </source>
</evidence>
<evidence type="ECO:0000256" key="4">
    <source>
        <dbReference type="ARBA" id="ARBA00022723"/>
    </source>
</evidence>
<evidence type="ECO:0000256" key="8">
    <source>
        <dbReference type="ARBA" id="ARBA00022889"/>
    </source>
</evidence>
<keyword evidence="9 16" id="KW-1133">Transmembrane helix</keyword>
<evidence type="ECO:0000256" key="11">
    <source>
        <dbReference type="ARBA" id="ARBA00023136"/>
    </source>
</evidence>
<keyword evidence="19" id="KW-1185">Reference proteome</keyword>
<dbReference type="Gene3D" id="3.40.50.410">
    <property type="entry name" value="von Willebrand factor, type A domain"/>
    <property type="match status" value="1"/>
</dbReference>
<dbReference type="GeneTree" id="ENSGT00940000156303"/>
<evidence type="ECO:0000256" key="7">
    <source>
        <dbReference type="ARBA" id="ARBA00022837"/>
    </source>
</evidence>
<dbReference type="FunFam" id="3.40.50.410:FF:000012">
    <property type="entry name" value="Integrin, alpha 10"/>
    <property type="match status" value="1"/>
</dbReference>
<feature type="repeat" description="FG-GAP" evidence="15">
    <location>
        <begin position="516"/>
        <end position="574"/>
    </location>
</feature>
<feature type="transmembrane region" description="Helical" evidence="16">
    <location>
        <begin position="1105"/>
        <end position="1126"/>
    </location>
</feature>
<dbReference type="SMART" id="SM00327">
    <property type="entry name" value="VWA"/>
    <property type="match status" value="1"/>
</dbReference>
<dbReference type="Pfam" id="PF20806">
    <property type="entry name" value="Integrin_A_Ig_3"/>
    <property type="match status" value="1"/>
</dbReference>
<dbReference type="SUPFAM" id="SSF53300">
    <property type="entry name" value="vWA-like"/>
    <property type="match status" value="1"/>
</dbReference>
<feature type="repeat" description="FG-GAP" evidence="15">
    <location>
        <begin position="578"/>
        <end position="638"/>
    </location>
</feature>
<dbReference type="Gene3D" id="2.130.10.130">
    <property type="entry name" value="Integrin alpha, N-terminal"/>
    <property type="match status" value="2"/>
</dbReference>
<dbReference type="Gene3D" id="2.60.40.1530">
    <property type="entry name" value="ntegrin, alpha v. Chain A, domain 4"/>
    <property type="match status" value="1"/>
</dbReference>
<proteinExistence type="inferred from homology"/>
<dbReference type="GO" id="GO:0009897">
    <property type="term" value="C:external side of plasma membrane"/>
    <property type="evidence" value="ECO:0007669"/>
    <property type="project" value="TreeGrafter"/>
</dbReference>
<comment type="subcellular location">
    <subcellularLocation>
        <location evidence="1 16">Membrane</location>
        <topology evidence="1 16">Single-pass type I membrane protein</topology>
    </subcellularLocation>
</comment>
<evidence type="ECO:0000256" key="10">
    <source>
        <dbReference type="ARBA" id="ARBA00023037"/>
    </source>
</evidence>
<dbReference type="InterPro" id="IPR028994">
    <property type="entry name" value="Integrin_alpha_N"/>
</dbReference>
<dbReference type="AlphaFoldDB" id="A0A8C8MP49"/>
<dbReference type="Gene3D" id="2.60.40.1510">
    <property type="entry name" value="ntegrin, alpha v. Chain A, domain 3"/>
    <property type="match status" value="1"/>
</dbReference>
<dbReference type="InterPro" id="IPR048285">
    <property type="entry name" value="Integrin_alpha_Ig-like_2"/>
</dbReference>
<evidence type="ECO:0000256" key="1">
    <source>
        <dbReference type="ARBA" id="ARBA00004479"/>
    </source>
</evidence>
<feature type="repeat" description="FG-GAP" evidence="15">
    <location>
        <begin position="451"/>
        <end position="515"/>
    </location>
</feature>
<dbReference type="PANTHER" id="PTHR23220">
    <property type="entry name" value="INTEGRIN ALPHA"/>
    <property type="match status" value="1"/>
</dbReference>
<dbReference type="GO" id="GO:0008305">
    <property type="term" value="C:integrin complex"/>
    <property type="evidence" value="ECO:0007669"/>
    <property type="project" value="InterPro"/>
</dbReference>
<keyword evidence="13 16" id="KW-0675">Receptor</keyword>
<feature type="domain" description="VWFA" evidence="17">
    <location>
        <begin position="179"/>
        <end position="367"/>
    </location>
</feature>
<keyword evidence="10 16" id="KW-0401">Integrin</keyword>
<reference evidence="18" key="1">
    <citation type="submission" date="2025-08" db="UniProtKB">
        <authorList>
            <consortium name="Ensembl"/>
        </authorList>
    </citation>
    <scope>IDENTIFICATION</scope>
</reference>
<dbReference type="InterPro" id="IPR013517">
    <property type="entry name" value="FG-GAP"/>
</dbReference>
<keyword evidence="4" id="KW-0479">Metal-binding</keyword>
<dbReference type="Pfam" id="PF00092">
    <property type="entry name" value="VWA"/>
    <property type="match status" value="1"/>
</dbReference>
<keyword evidence="8 16" id="KW-0130">Cell adhesion</keyword>
<evidence type="ECO:0000313" key="19">
    <source>
        <dbReference type="Proteomes" id="UP000694402"/>
    </source>
</evidence>
<comment type="similarity">
    <text evidence="2 16">Belongs to the integrin alpha chain family.</text>
</comment>
<reference evidence="18" key="2">
    <citation type="submission" date="2025-09" db="UniProtKB">
        <authorList>
            <consortium name="Ensembl"/>
        </authorList>
    </citation>
    <scope>IDENTIFICATION</scope>
</reference>
<comment type="caution">
    <text evidence="16">Lacks conserved residue(s) required for the propagation of feature annotation.</text>
</comment>
<dbReference type="PROSITE" id="PS50234">
    <property type="entry name" value="VWFA"/>
    <property type="match status" value="1"/>
</dbReference>
<feature type="signal peptide" evidence="16">
    <location>
        <begin position="1"/>
        <end position="34"/>
    </location>
</feature>
<sequence>MSLTSLLSQNLTLHSTALPLVLGICCWSIPRSLSFNVGTAGAKVFSGPALEEFGYTVKQFRNHQGKWLLVGSPWSGYNQDRKGDIYKCEIRGSSSGCQRLNLQNSVSMSTVKNINVNMSLGLTLTHTATEDKFMTCGPLWAQKCGSQYYYPGICAEVNPLFNPLSSFSPALQTCGGPMDIAIIVDGSNSIYPWPPIVAFLKKLLENLDIGPDNTQVSVIIQYGVEPVVEFHLNAYKTKDSIIAAAANILQREGLETNTFRAIEFARCNAFLPGNGARPGASKVMVVVTDGESHDKNLRDDVIRKCESEKITRFGIAVLGYYIRNDIDTKNLIAEIKSIASTPTDRYFFNVSAEEALLEIAGSLGDRIFNIEGTGKGGDFQMEMSQVGFSAHQTKKQNMIMLGAVGAYGWSGTVVHYTTQKSDIFPKTAFERILEDRNHSSLLVYIINGKGQPTVIDSQRGDQIGSYYGSVLCPLDVDKDGVSDLLLVGAPMFMNEQQKEIGKVHLLSFTKGILSVQGFLKGPSPVENARFGMSVSAVPDLNMDGYSDVVVGAPLEDNNKGVIYVFNGDKKRLRTQYSQKILGSKLDPALQYFGRSMDASSDLNDDTIPDVSVGAYGMVVQLWSRGMAVVTARATFNPDTVSILSKTCRVSGRLVSCFNTSVCFSATFRPKIPVGPVAIRFNLTLDAELQSSRVTSRGQFRNSERVLQKDIRVSTREVCETLEVFVQVKKDNMKRFDADLLNEVCLCFLLCQALLNYCIPFSKDCGSDDVCLSDLLLKLKKGEMIPSSSRMLVSFKDKRLSFTVSVTNKKENAYNTQVTATYSKNLFFASISPPSDGTEVKCTSTKESLTLSCQVGYPALRQNQEVTFGINFDFNLNQLQTEADVSFEALSDSTEANPSDNQASISVPVHYDSEISLSREANLNFYVVDMDNEAKTAVNTFNDIGPEFKFSLKVSTGNFPVSLAYLTVSLPSATARGNPLLYVTGVKTEPAGEVSCEVTSLVNPLKISEKPYTASFSKENLMGTEDLNCKTAKCQPMKCVLKDMGIKSDFFVNVTTRIWNGTFAAVRIDRTFIYSSSFTCLLLLLPWNGVGVTISKPGVKGEVPVGVIAGSVIGGLLLLALVIGLLWKVLYAFSLLLTYCCKTLFTADALSLSYQDQEVLPCHLLRLCASLPLPLCLFLCLSPSPPVWLLPEKVQAADAEH</sequence>
<protein>
    <submittedName>
        <fullName evidence="18">Integrin subunit alpha 2</fullName>
    </submittedName>
</protein>
<evidence type="ECO:0000256" key="12">
    <source>
        <dbReference type="ARBA" id="ARBA00023157"/>
    </source>
</evidence>
<dbReference type="SUPFAM" id="SSF69179">
    <property type="entry name" value="Integrin domains"/>
    <property type="match status" value="3"/>
</dbReference>
<keyword evidence="6" id="KW-0677">Repeat</keyword>
<organism evidence="18 19">
    <name type="scientific">Oncorhynchus tshawytscha</name>
    <name type="common">Chinook salmon</name>
    <name type="synonym">Salmo tshawytscha</name>
    <dbReference type="NCBI Taxonomy" id="74940"/>
    <lineage>
        <taxon>Eukaryota</taxon>
        <taxon>Metazoa</taxon>
        <taxon>Chordata</taxon>
        <taxon>Craniata</taxon>
        <taxon>Vertebrata</taxon>
        <taxon>Euteleostomi</taxon>
        <taxon>Actinopterygii</taxon>
        <taxon>Neopterygii</taxon>
        <taxon>Teleostei</taxon>
        <taxon>Protacanthopterygii</taxon>
        <taxon>Salmoniformes</taxon>
        <taxon>Salmonidae</taxon>
        <taxon>Salmoninae</taxon>
        <taxon>Oncorhynchus</taxon>
    </lineage>
</organism>
<keyword evidence="5 16" id="KW-0732">Signal</keyword>
<feature type="repeat" description="FG-GAP" evidence="15">
    <location>
        <begin position="372"/>
        <end position="425"/>
    </location>
</feature>
<dbReference type="GO" id="GO:0046872">
    <property type="term" value="F:metal ion binding"/>
    <property type="evidence" value="ECO:0007669"/>
    <property type="project" value="UniProtKB-KW"/>
</dbReference>
<evidence type="ECO:0000256" key="13">
    <source>
        <dbReference type="ARBA" id="ARBA00023170"/>
    </source>
</evidence>
<dbReference type="Gene3D" id="1.20.5.930">
    <property type="entry name" value="Bicelle-embedded integrin alpha(iib) transmembrane segment"/>
    <property type="match status" value="1"/>
</dbReference>
<evidence type="ECO:0000259" key="17">
    <source>
        <dbReference type="PROSITE" id="PS50234"/>
    </source>
</evidence>
<feature type="repeat" description="FG-GAP" evidence="15">
    <location>
        <begin position="39"/>
        <end position="97"/>
    </location>
</feature>
<dbReference type="GO" id="GO:0005178">
    <property type="term" value="F:integrin binding"/>
    <property type="evidence" value="ECO:0007669"/>
    <property type="project" value="TreeGrafter"/>
</dbReference>
<evidence type="ECO:0000256" key="3">
    <source>
        <dbReference type="ARBA" id="ARBA00022692"/>
    </source>
</evidence>
<evidence type="ECO:0000256" key="2">
    <source>
        <dbReference type="ARBA" id="ARBA00008054"/>
    </source>
</evidence>
<dbReference type="PROSITE" id="PS51470">
    <property type="entry name" value="FG_GAP"/>
    <property type="match status" value="5"/>
</dbReference>
<evidence type="ECO:0000256" key="14">
    <source>
        <dbReference type="ARBA" id="ARBA00023180"/>
    </source>
</evidence>
<keyword evidence="14" id="KW-0325">Glycoprotein</keyword>
<dbReference type="PRINTS" id="PR01185">
    <property type="entry name" value="INTEGRINA"/>
</dbReference>
<dbReference type="PRINTS" id="PR00453">
    <property type="entry name" value="VWFADOMAIN"/>
</dbReference>
<evidence type="ECO:0000256" key="16">
    <source>
        <dbReference type="RuleBase" id="RU003762"/>
    </source>
</evidence>
<dbReference type="Ensembl" id="ENSOTST00005112644.2">
    <property type="protein sequence ID" value="ENSOTSP00005104218.2"/>
    <property type="gene ID" value="ENSOTSG00005047650.2"/>
</dbReference>
<keyword evidence="7" id="KW-0106">Calcium</keyword>
<dbReference type="PANTHER" id="PTHR23220:SF23">
    <property type="entry name" value="INTEGRIN ALPHA-2"/>
    <property type="match status" value="1"/>
</dbReference>
<dbReference type="InterPro" id="IPR032695">
    <property type="entry name" value="Integrin_dom_sf"/>
</dbReference>
<evidence type="ECO:0000313" key="18">
    <source>
        <dbReference type="Ensembl" id="ENSOTSP00005104218.2"/>
    </source>
</evidence>
<dbReference type="Proteomes" id="UP000694402">
    <property type="component" value="Unassembled WGS sequence"/>
</dbReference>
<feature type="transmembrane region" description="Helical" evidence="16">
    <location>
        <begin position="1071"/>
        <end position="1093"/>
    </location>
</feature>
<dbReference type="GO" id="GO:0007229">
    <property type="term" value="P:integrin-mediated signaling pathway"/>
    <property type="evidence" value="ECO:0007669"/>
    <property type="project" value="UniProtKB-KW"/>
</dbReference>
<name>A0A8C8MP49_ONCTS</name>
<dbReference type="InterPro" id="IPR013519">
    <property type="entry name" value="Int_alpha_beta-p"/>
</dbReference>
<dbReference type="InterPro" id="IPR013649">
    <property type="entry name" value="Integrin_alpha_Ig-like_1"/>
</dbReference>